<dbReference type="GO" id="GO:0009055">
    <property type="term" value="F:electron transfer activity"/>
    <property type="evidence" value="ECO:0007669"/>
    <property type="project" value="InterPro"/>
</dbReference>
<evidence type="ECO:0000256" key="2">
    <source>
        <dbReference type="ARBA" id="ARBA00022723"/>
    </source>
</evidence>
<dbReference type="RefSeq" id="WP_145031010.1">
    <property type="nucleotide sequence ID" value="NZ_CP036271.1"/>
</dbReference>
<dbReference type="Proteomes" id="UP000315700">
    <property type="component" value="Chromosome"/>
</dbReference>
<evidence type="ECO:0000256" key="4">
    <source>
        <dbReference type="PROSITE-ProRule" id="PRU00433"/>
    </source>
</evidence>
<organism evidence="6 7">
    <name type="scientific">Caulifigura coniformis</name>
    <dbReference type="NCBI Taxonomy" id="2527983"/>
    <lineage>
        <taxon>Bacteria</taxon>
        <taxon>Pseudomonadati</taxon>
        <taxon>Planctomycetota</taxon>
        <taxon>Planctomycetia</taxon>
        <taxon>Planctomycetales</taxon>
        <taxon>Planctomycetaceae</taxon>
        <taxon>Caulifigura</taxon>
    </lineage>
</organism>
<evidence type="ECO:0000313" key="7">
    <source>
        <dbReference type="Proteomes" id="UP000315700"/>
    </source>
</evidence>
<accession>A0A517SGI6</accession>
<dbReference type="OrthoDB" id="417271at2"/>
<dbReference type="GO" id="GO:0046872">
    <property type="term" value="F:metal ion binding"/>
    <property type="evidence" value="ECO:0007669"/>
    <property type="project" value="UniProtKB-KW"/>
</dbReference>
<name>A0A517SGI6_9PLAN</name>
<keyword evidence="2 4" id="KW-0479">Metal-binding</keyword>
<dbReference type="PROSITE" id="PS51007">
    <property type="entry name" value="CYTC"/>
    <property type="match status" value="1"/>
</dbReference>
<keyword evidence="3 4" id="KW-0408">Iron</keyword>
<proteinExistence type="predicted"/>
<evidence type="ECO:0000256" key="3">
    <source>
        <dbReference type="ARBA" id="ARBA00023004"/>
    </source>
</evidence>
<feature type="domain" description="Cytochrome c" evidence="5">
    <location>
        <begin position="290"/>
        <end position="470"/>
    </location>
</feature>
<protein>
    <submittedName>
        <fullName evidence="6">Cytochrome c</fullName>
    </submittedName>
</protein>
<dbReference type="InterPro" id="IPR009056">
    <property type="entry name" value="Cyt_c-like_dom"/>
</dbReference>
<dbReference type="InParanoid" id="A0A517SGI6"/>
<dbReference type="KEGG" id="ccos:Pan44_32800"/>
<evidence type="ECO:0000256" key="1">
    <source>
        <dbReference type="ARBA" id="ARBA00022617"/>
    </source>
</evidence>
<dbReference type="Gene3D" id="1.10.760.10">
    <property type="entry name" value="Cytochrome c-like domain"/>
    <property type="match status" value="1"/>
</dbReference>
<dbReference type="AlphaFoldDB" id="A0A517SGI6"/>
<dbReference type="InterPro" id="IPR051395">
    <property type="entry name" value="Cytochrome_c_Peroxidase/MauG"/>
</dbReference>
<keyword evidence="1 4" id="KW-0349">Heme</keyword>
<dbReference type="SUPFAM" id="SSF46626">
    <property type="entry name" value="Cytochrome c"/>
    <property type="match status" value="1"/>
</dbReference>
<evidence type="ECO:0000259" key="5">
    <source>
        <dbReference type="PROSITE" id="PS51007"/>
    </source>
</evidence>
<dbReference type="EMBL" id="CP036271">
    <property type="protein sequence ID" value="QDT55238.1"/>
    <property type="molecule type" value="Genomic_DNA"/>
</dbReference>
<sequence>MCAACSKDWRTKIARALVWIVAIVLASRFAAASDSAGPFGAPEPDHPGWRILKSRAFLPADFDQATFDQLPWNWPEAERAAAEGLPLAERRRMIAEHYGLTLNPWASAGEFDLLGYVKTDSGWVMNCLACHGGTLEGSPSPGLGNNRYALQTLTEDVRRTKLLSLKRPSHLDMAILKLPLNTTNGTSNSVIFGVILGAKRLPDMSVDTSRPVPKLAHHDMDAPPWWHLAKKQRLYADGFSPKTHRAVMQFMLLPENDRETILGWEEDFRQILKWMHTVQPPRYDGPVDQPLAQRGLAAFNDHCARCHGTYGDVNEETYPEKVVPLNEIGTDPVRFQALSAEHRQWMKDGWMSRFGEDHVETKPAGYVAPPLDGVWASAPYFHNGSVPTLWHVLHPEERPRIWRRTSDSVDRERMGLTVETLEAIPEQMSSADRRWYFDTSKPSKSAAGHLFVDDLNEDEKRAVLEYLKTL</sequence>
<gene>
    <name evidence="6" type="ORF">Pan44_32800</name>
</gene>
<dbReference type="GO" id="GO:0020037">
    <property type="term" value="F:heme binding"/>
    <property type="evidence" value="ECO:0007669"/>
    <property type="project" value="InterPro"/>
</dbReference>
<keyword evidence="7" id="KW-1185">Reference proteome</keyword>
<evidence type="ECO:0000313" key="6">
    <source>
        <dbReference type="EMBL" id="QDT55238.1"/>
    </source>
</evidence>
<dbReference type="Pfam" id="PF21419">
    <property type="entry name" value="RoxA-like_Cyt-c"/>
    <property type="match status" value="1"/>
</dbReference>
<dbReference type="PANTHER" id="PTHR30600">
    <property type="entry name" value="CYTOCHROME C PEROXIDASE-RELATED"/>
    <property type="match status" value="1"/>
</dbReference>
<reference evidence="6 7" key="1">
    <citation type="submission" date="2019-02" db="EMBL/GenBank/DDBJ databases">
        <title>Deep-cultivation of Planctomycetes and their phenomic and genomic characterization uncovers novel biology.</title>
        <authorList>
            <person name="Wiegand S."/>
            <person name="Jogler M."/>
            <person name="Boedeker C."/>
            <person name="Pinto D."/>
            <person name="Vollmers J."/>
            <person name="Rivas-Marin E."/>
            <person name="Kohn T."/>
            <person name="Peeters S.H."/>
            <person name="Heuer A."/>
            <person name="Rast P."/>
            <person name="Oberbeckmann S."/>
            <person name="Bunk B."/>
            <person name="Jeske O."/>
            <person name="Meyerdierks A."/>
            <person name="Storesund J.E."/>
            <person name="Kallscheuer N."/>
            <person name="Luecker S."/>
            <person name="Lage O.M."/>
            <person name="Pohl T."/>
            <person name="Merkel B.J."/>
            <person name="Hornburger P."/>
            <person name="Mueller R.-W."/>
            <person name="Bruemmer F."/>
            <person name="Labrenz M."/>
            <person name="Spormann A.M."/>
            <person name="Op den Camp H."/>
            <person name="Overmann J."/>
            <person name="Amann R."/>
            <person name="Jetten M.S.M."/>
            <person name="Mascher T."/>
            <person name="Medema M.H."/>
            <person name="Devos D.P."/>
            <person name="Kaster A.-K."/>
            <person name="Ovreas L."/>
            <person name="Rohde M."/>
            <person name="Galperin M.Y."/>
            <person name="Jogler C."/>
        </authorList>
    </citation>
    <scope>NUCLEOTIDE SEQUENCE [LARGE SCALE GENOMIC DNA]</scope>
    <source>
        <strain evidence="6 7">Pan44</strain>
    </source>
</reference>
<dbReference type="InterPro" id="IPR036909">
    <property type="entry name" value="Cyt_c-like_dom_sf"/>
</dbReference>
<dbReference type="PANTHER" id="PTHR30600:SF9">
    <property type="entry name" value="BLR7738 PROTEIN"/>
    <property type="match status" value="1"/>
</dbReference>
<dbReference type="GO" id="GO:0004130">
    <property type="term" value="F:cytochrome-c peroxidase activity"/>
    <property type="evidence" value="ECO:0007669"/>
    <property type="project" value="TreeGrafter"/>
</dbReference>